<keyword evidence="6" id="KW-0732">Signal</keyword>
<dbReference type="Proteomes" id="UP000245119">
    <property type="component" value="Linkage Group LG8"/>
</dbReference>
<comment type="caution">
    <text evidence="8">The sequence shown here is derived from an EMBL/GenBank/DDBJ whole genome shotgun (WGS) entry which is preliminary data.</text>
</comment>
<dbReference type="InterPro" id="IPR008979">
    <property type="entry name" value="Galactose-bd-like_sf"/>
</dbReference>
<dbReference type="PROSITE" id="PS51760">
    <property type="entry name" value="GH10_2"/>
    <property type="match status" value="1"/>
</dbReference>
<dbReference type="GO" id="GO:0031176">
    <property type="term" value="F:endo-1,4-beta-xylanase activity"/>
    <property type="evidence" value="ECO:0007669"/>
    <property type="project" value="UniProtKB-ARBA"/>
</dbReference>
<evidence type="ECO:0000256" key="4">
    <source>
        <dbReference type="ARBA" id="ARBA00023277"/>
    </source>
</evidence>
<evidence type="ECO:0000256" key="1">
    <source>
        <dbReference type="ARBA" id="ARBA00007495"/>
    </source>
</evidence>
<dbReference type="InterPro" id="IPR017853">
    <property type="entry name" value="GH"/>
</dbReference>
<keyword evidence="3" id="KW-0378">Hydrolase</keyword>
<dbReference type="SUPFAM" id="SSF49785">
    <property type="entry name" value="Galactose-binding domain-like"/>
    <property type="match status" value="1"/>
</dbReference>
<feature type="domain" description="GH10" evidence="7">
    <location>
        <begin position="209"/>
        <end position="493"/>
    </location>
</feature>
<comment type="similarity">
    <text evidence="1">Belongs to the glycosyl hydrolase 10 (cellulase F) family.</text>
</comment>
<dbReference type="PANTHER" id="PTHR31490:SF1">
    <property type="entry name" value="ENDO-1,4-BETA-XYLANASE 1"/>
    <property type="match status" value="1"/>
</dbReference>
<feature type="chain" id="PRO_5015519782" description="GH10 domain-containing protein" evidence="6">
    <location>
        <begin position="25"/>
        <end position="652"/>
    </location>
</feature>
<accession>A0A2T7NWS2</accession>
<evidence type="ECO:0000256" key="2">
    <source>
        <dbReference type="ARBA" id="ARBA00022737"/>
    </source>
</evidence>
<dbReference type="InterPro" id="IPR044846">
    <property type="entry name" value="GH10"/>
</dbReference>
<gene>
    <name evidence="8" type="ORF">C0Q70_13278</name>
</gene>
<keyword evidence="5" id="KW-0624">Polysaccharide degradation</keyword>
<keyword evidence="4" id="KW-0119">Carbohydrate metabolism</keyword>
<protein>
    <recommendedName>
        <fullName evidence="7">GH10 domain-containing protein</fullName>
    </recommendedName>
</protein>
<keyword evidence="2" id="KW-0677">Repeat</keyword>
<keyword evidence="9" id="KW-1185">Reference proteome</keyword>
<dbReference type="SMART" id="SM00633">
    <property type="entry name" value="Glyco_10"/>
    <property type="match status" value="1"/>
</dbReference>
<organism evidence="8 9">
    <name type="scientific">Pomacea canaliculata</name>
    <name type="common">Golden apple snail</name>
    <dbReference type="NCBI Taxonomy" id="400727"/>
    <lineage>
        <taxon>Eukaryota</taxon>
        <taxon>Metazoa</taxon>
        <taxon>Spiralia</taxon>
        <taxon>Lophotrochozoa</taxon>
        <taxon>Mollusca</taxon>
        <taxon>Gastropoda</taxon>
        <taxon>Caenogastropoda</taxon>
        <taxon>Architaenioglossa</taxon>
        <taxon>Ampullarioidea</taxon>
        <taxon>Ampullariidae</taxon>
        <taxon>Pomacea</taxon>
    </lineage>
</organism>
<name>A0A2T7NWS2_POMCA</name>
<sequence>MLRPEDLWTRTSVLLVVLSCLVGGEQLLNGGFETMNNWNCWNFKCELVAPGDSRFGAHSLKASGRTQSYMGPSQDVQLKPGTYYKVQSYMKLLNQLPTTIGHTLMLEISFALTDGSSTYITGAQRNMVTLADGWVLMQGDFLTPSQAFKSATFYYQGPEPGVDFVVDQATMTEVDVSSDNWRQRTDEVINRVRKSDINFRVTTPSDVSLHDVRIVINQTKKSFPFGSAINSWKYVDPNLQKYRDWIHANLNWAVLENALKWEQLEPTQGFLQYDRAVKTLEGLKSHGLKIRGHNLVWSIDEFVPDYIKGQTGEELKATVRNHIQWTCNLTRGLQLHDLDYELELFRETHAADPRALLFLNDYGVVAGGDSTGAYLAQARKFKAANVNMYGLGVQCHFTPEVEPSPTMIKSRLDTLAQVGVPIWATELTVEADDENKRADYYERALRALYGHEAVEGILFWGFWDQAFFAGVKAALVSGDNLDLTAAGRRVMDLFWNEWMTHETHEVSQANQQFTVRGFHGDYQVSLVFIHIARNFYLQSEPSLPSLLTMWTPVDLWTRTSVLLVVLSCLVGGEQLLNGGFETLGTTGPAGASNVNLLPWRLAIRYFLPFDSIYNQVLPRTIATGASQARDLLQGAELREAAQPAASASATPS</sequence>
<reference evidence="8 9" key="1">
    <citation type="submission" date="2018-04" db="EMBL/GenBank/DDBJ databases">
        <title>The genome of golden apple snail Pomacea canaliculata provides insight into stress tolerance and invasive adaptation.</title>
        <authorList>
            <person name="Liu C."/>
            <person name="Liu B."/>
            <person name="Ren Y."/>
            <person name="Zhang Y."/>
            <person name="Wang H."/>
            <person name="Li S."/>
            <person name="Jiang F."/>
            <person name="Yin L."/>
            <person name="Zhang G."/>
            <person name="Qian W."/>
            <person name="Fan W."/>
        </authorList>
    </citation>
    <scope>NUCLEOTIDE SEQUENCE [LARGE SCALE GENOMIC DNA]</scope>
    <source>
        <strain evidence="8">SZHN2017</strain>
        <tissue evidence="8">Muscle</tissue>
    </source>
</reference>
<evidence type="ECO:0000256" key="3">
    <source>
        <dbReference type="ARBA" id="ARBA00022801"/>
    </source>
</evidence>
<proteinExistence type="inferred from homology"/>
<evidence type="ECO:0000256" key="5">
    <source>
        <dbReference type="ARBA" id="ARBA00023326"/>
    </source>
</evidence>
<dbReference type="GO" id="GO:0000272">
    <property type="term" value="P:polysaccharide catabolic process"/>
    <property type="evidence" value="ECO:0007669"/>
    <property type="project" value="UniProtKB-KW"/>
</dbReference>
<evidence type="ECO:0000313" key="9">
    <source>
        <dbReference type="Proteomes" id="UP000245119"/>
    </source>
</evidence>
<dbReference type="EMBL" id="PZQS01000008">
    <property type="protein sequence ID" value="PVD25619.1"/>
    <property type="molecule type" value="Genomic_DNA"/>
</dbReference>
<evidence type="ECO:0000256" key="6">
    <source>
        <dbReference type="SAM" id="SignalP"/>
    </source>
</evidence>
<dbReference type="OrthoDB" id="1650875at2759"/>
<dbReference type="Pfam" id="PF02018">
    <property type="entry name" value="CBM_4_9"/>
    <property type="match status" value="1"/>
</dbReference>
<dbReference type="SUPFAM" id="SSF51445">
    <property type="entry name" value="(Trans)glycosidases"/>
    <property type="match status" value="1"/>
</dbReference>
<dbReference type="InterPro" id="IPR003305">
    <property type="entry name" value="CenC_carb-bd"/>
</dbReference>
<evidence type="ECO:0000313" key="8">
    <source>
        <dbReference type="EMBL" id="PVD25619.1"/>
    </source>
</evidence>
<dbReference type="InterPro" id="IPR001000">
    <property type="entry name" value="GH10_dom"/>
</dbReference>
<dbReference type="PANTHER" id="PTHR31490">
    <property type="entry name" value="GLYCOSYL HYDROLASE"/>
    <property type="match status" value="1"/>
</dbReference>
<dbReference type="Gene3D" id="2.60.120.260">
    <property type="entry name" value="Galactose-binding domain-like"/>
    <property type="match status" value="1"/>
</dbReference>
<feature type="signal peptide" evidence="6">
    <location>
        <begin position="1"/>
        <end position="24"/>
    </location>
</feature>
<dbReference type="Gene3D" id="3.20.20.80">
    <property type="entry name" value="Glycosidases"/>
    <property type="match status" value="2"/>
</dbReference>
<dbReference type="Pfam" id="PF00331">
    <property type="entry name" value="Glyco_hydro_10"/>
    <property type="match status" value="2"/>
</dbReference>
<evidence type="ECO:0000259" key="7">
    <source>
        <dbReference type="PROSITE" id="PS51760"/>
    </source>
</evidence>
<dbReference type="AlphaFoldDB" id="A0A2T7NWS2"/>